<keyword evidence="2" id="KW-1185">Reference proteome</keyword>
<comment type="caution">
    <text evidence="1">The sequence shown here is derived from an EMBL/GenBank/DDBJ whole genome shotgun (WGS) entry which is preliminary data.</text>
</comment>
<gene>
    <name evidence="1" type="ORF">MEUPH1_LOCUS8181</name>
</gene>
<protein>
    <submittedName>
        <fullName evidence="1">Uncharacterized protein</fullName>
    </submittedName>
</protein>
<sequence>MANAWLRFHFENMDYTSNSEARETETPICLASTYTATFKEDFFCLPVDNNNSVTSSSIDELLESYSKNQSKELCVLLLYPTVLKSFLEFNTPLPSSAPVERLVSTGSNVMTQKRPKLIDYLFEKCMLLKQNKVYNCKA</sequence>
<dbReference type="Proteomes" id="UP001160148">
    <property type="component" value="Unassembled WGS sequence"/>
</dbReference>
<organism evidence="1 2">
    <name type="scientific">Macrosiphum euphorbiae</name>
    <name type="common">potato aphid</name>
    <dbReference type="NCBI Taxonomy" id="13131"/>
    <lineage>
        <taxon>Eukaryota</taxon>
        <taxon>Metazoa</taxon>
        <taxon>Ecdysozoa</taxon>
        <taxon>Arthropoda</taxon>
        <taxon>Hexapoda</taxon>
        <taxon>Insecta</taxon>
        <taxon>Pterygota</taxon>
        <taxon>Neoptera</taxon>
        <taxon>Paraneoptera</taxon>
        <taxon>Hemiptera</taxon>
        <taxon>Sternorrhyncha</taxon>
        <taxon>Aphidomorpha</taxon>
        <taxon>Aphidoidea</taxon>
        <taxon>Aphididae</taxon>
        <taxon>Macrosiphini</taxon>
        <taxon>Macrosiphum</taxon>
    </lineage>
</organism>
<accession>A0AAV0W7T7</accession>
<evidence type="ECO:0000313" key="2">
    <source>
        <dbReference type="Proteomes" id="UP001160148"/>
    </source>
</evidence>
<name>A0AAV0W7T7_9HEMI</name>
<dbReference type="EMBL" id="CARXXK010000001">
    <property type="protein sequence ID" value="CAI6351873.1"/>
    <property type="molecule type" value="Genomic_DNA"/>
</dbReference>
<evidence type="ECO:0000313" key="1">
    <source>
        <dbReference type="EMBL" id="CAI6351873.1"/>
    </source>
</evidence>
<proteinExistence type="predicted"/>
<dbReference type="AlphaFoldDB" id="A0AAV0W7T7"/>
<reference evidence="1 2" key="1">
    <citation type="submission" date="2023-01" db="EMBL/GenBank/DDBJ databases">
        <authorList>
            <person name="Whitehead M."/>
        </authorList>
    </citation>
    <scope>NUCLEOTIDE SEQUENCE [LARGE SCALE GENOMIC DNA]</scope>
</reference>